<protein>
    <recommendedName>
        <fullName evidence="4">Sel1 repeat family protein</fullName>
    </recommendedName>
</protein>
<dbReference type="EMBL" id="JAAGKO020000004">
    <property type="protein sequence ID" value="MDI5962005.1"/>
    <property type="molecule type" value="Genomic_DNA"/>
</dbReference>
<feature type="compositionally biased region" description="Gly residues" evidence="1">
    <location>
        <begin position="184"/>
        <end position="195"/>
    </location>
</feature>
<dbReference type="SUPFAM" id="SSF81901">
    <property type="entry name" value="HCP-like"/>
    <property type="match status" value="1"/>
</dbReference>
<dbReference type="RefSeq" id="WP_271325667.1">
    <property type="nucleotide sequence ID" value="NZ_JAAGKO020000004.1"/>
</dbReference>
<dbReference type="PANTHER" id="PTHR11102:SF160">
    <property type="entry name" value="ERAD-ASSOCIATED E3 UBIQUITIN-PROTEIN LIGASE COMPONENT HRD3"/>
    <property type="match status" value="1"/>
</dbReference>
<reference evidence="2 3" key="1">
    <citation type="submission" date="2023-05" db="EMBL/GenBank/DDBJ databases">
        <title>Streptantibioticus silvisoli sp. nov., acidotolerant actinomycetes 1 from pine litter.</title>
        <authorList>
            <person name="Swiecimska M."/>
            <person name="Golinska P."/>
            <person name="Sangal V."/>
            <person name="Wachnowicz B."/>
            <person name="Goodfellow M."/>
        </authorList>
    </citation>
    <scope>NUCLEOTIDE SEQUENCE [LARGE SCALE GENOMIC DNA]</scope>
    <source>
        <strain evidence="2 3">SL54</strain>
    </source>
</reference>
<accession>A0ABT6VV13</accession>
<keyword evidence="3" id="KW-1185">Reference proteome</keyword>
<dbReference type="InterPro" id="IPR050767">
    <property type="entry name" value="Sel1_AlgK"/>
</dbReference>
<comment type="caution">
    <text evidence="2">The sequence shown here is derived from an EMBL/GenBank/DDBJ whole genome shotgun (WGS) entry which is preliminary data.</text>
</comment>
<evidence type="ECO:0000256" key="1">
    <source>
        <dbReference type="SAM" id="MobiDB-lite"/>
    </source>
</evidence>
<evidence type="ECO:0008006" key="4">
    <source>
        <dbReference type="Google" id="ProtNLM"/>
    </source>
</evidence>
<gene>
    <name evidence="2" type="ORF">POF43_004570</name>
</gene>
<evidence type="ECO:0000313" key="2">
    <source>
        <dbReference type="EMBL" id="MDI5962005.1"/>
    </source>
</evidence>
<dbReference type="Gene3D" id="1.25.40.10">
    <property type="entry name" value="Tetratricopeptide repeat domain"/>
    <property type="match status" value="1"/>
</dbReference>
<evidence type="ECO:0000313" key="3">
    <source>
        <dbReference type="Proteomes" id="UP001156398"/>
    </source>
</evidence>
<sequence>MARLAEEARGGDPVAMANYGTALHLEGHREPARAWLLRAWDAGNAGAGFNLGTLYLMAGDTNQAHLIWQRAARLGDADAMLGLVRLALGRDDPATALDWSGRILAQDETFPITALGVAFRDHGDETRAVHAFERATEMGDPYAMDYLAELLERRGGTRRATELRASAARARAAEEASGEEAGSEGTGGEEAGGDGPADRRADPDGSGQG</sequence>
<dbReference type="Proteomes" id="UP001156398">
    <property type="component" value="Unassembled WGS sequence"/>
</dbReference>
<dbReference type="InterPro" id="IPR011990">
    <property type="entry name" value="TPR-like_helical_dom_sf"/>
</dbReference>
<proteinExistence type="predicted"/>
<organism evidence="2 3">
    <name type="scientific">Streptantibioticus silvisoli</name>
    <dbReference type="NCBI Taxonomy" id="2705255"/>
    <lineage>
        <taxon>Bacteria</taxon>
        <taxon>Bacillati</taxon>
        <taxon>Actinomycetota</taxon>
        <taxon>Actinomycetes</taxon>
        <taxon>Kitasatosporales</taxon>
        <taxon>Streptomycetaceae</taxon>
        <taxon>Streptantibioticus</taxon>
    </lineage>
</organism>
<name>A0ABT6VV13_9ACTN</name>
<feature type="region of interest" description="Disordered" evidence="1">
    <location>
        <begin position="158"/>
        <end position="209"/>
    </location>
</feature>
<dbReference type="PANTHER" id="PTHR11102">
    <property type="entry name" value="SEL-1-LIKE PROTEIN"/>
    <property type="match status" value="1"/>
</dbReference>